<evidence type="ECO:0000259" key="1">
    <source>
        <dbReference type="Pfam" id="PF04993"/>
    </source>
</evidence>
<dbReference type="Pfam" id="PF04993">
    <property type="entry name" value="TfoX_N"/>
    <property type="match status" value="1"/>
</dbReference>
<name>A0ABS5J9U9_9BACT</name>
<organism evidence="2 3">
    <name type="scientific">Chitinophaga hostae</name>
    <dbReference type="NCBI Taxonomy" id="2831022"/>
    <lineage>
        <taxon>Bacteria</taxon>
        <taxon>Pseudomonadati</taxon>
        <taxon>Bacteroidota</taxon>
        <taxon>Chitinophagia</taxon>
        <taxon>Chitinophagales</taxon>
        <taxon>Chitinophagaceae</taxon>
        <taxon>Chitinophaga</taxon>
    </lineage>
</organism>
<protein>
    <submittedName>
        <fullName evidence="2">TfoX/Sxy family protein</fullName>
    </submittedName>
</protein>
<dbReference type="Proteomes" id="UP000676386">
    <property type="component" value="Unassembled WGS sequence"/>
</dbReference>
<dbReference type="RefSeq" id="WP_211977127.1">
    <property type="nucleotide sequence ID" value="NZ_CBFHAM010000018.1"/>
</dbReference>
<gene>
    <name evidence="2" type="ORF">KE626_31830</name>
</gene>
<proteinExistence type="predicted"/>
<evidence type="ECO:0000313" key="2">
    <source>
        <dbReference type="EMBL" id="MBS0031965.1"/>
    </source>
</evidence>
<dbReference type="EMBL" id="JAGTXB010000027">
    <property type="protein sequence ID" value="MBS0031965.1"/>
    <property type="molecule type" value="Genomic_DNA"/>
</dbReference>
<sequence>MAYNEKLADRVREILSASTSNIEEKKMFGGLCFMVNDKMCVGVRPDTIMVRIDPEKSDEALEASPGAKPMVHGGKEMKGFIYVGEDELHTKKQLQYWIKMALEFNGKAKSSKKK</sequence>
<reference evidence="2 3" key="1">
    <citation type="submission" date="2021-04" db="EMBL/GenBank/DDBJ databases">
        <title>Chitinophaga sp. nov., isolated from the rhizosphere soil.</title>
        <authorList>
            <person name="He S."/>
        </authorList>
    </citation>
    <scope>NUCLEOTIDE SEQUENCE [LARGE SCALE GENOMIC DNA]</scope>
    <source>
        <strain evidence="2 3">2R12</strain>
    </source>
</reference>
<accession>A0ABS5J9U9</accession>
<keyword evidence="3" id="KW-1185">Reference proteome</keyword>
<dbReference type="SUPFAM" id="SSF159894">
    <property type="entry name" value="YgaC/TfoX-N like"/>
    <property type="match status" value="1"/>
</dbReference>
<comment type="caution">
    <text evidence="2">The sequence shown here is derived from an EMBL/GenBank/DDBJ whole genome shotgun (WGS) entry which is preliminary data.</text>
</comment>
<feature type="domain" description="TfoX N-terminal" evidence="1">
    <location>
        <begin position="18"/>
        <end position="104"/>
    </location>
</feature>
<evidence type="ECO:0000313" key="3">
    <source>
        <dbReference type="Proteomes" id="UP000676386"/>
    </source>
</evidence>
<dbReference type="Gene3D" id="3.30.1460.30">
    <property type="entry name" value="YgaC/TfoX-N like chaperone"/>
    <property type="match status" value="1"/>
</dbReference>
<dbReference type="InterPro" id="IPR007076">
    <property type="entry name" value="TfoX_N"/>
</dbReference>